<accession>A0A0K2ZJS6</accession>
<evidence type="ECO:0000313" key="3">
    <source>
        <dbReference type="Proteomes" id="UP000045978"/>
    </source>
</evidence>
<dbReference type="AlphaFoldDB" id="A0A0K2ZJS6"/>
<dbReference type="Pfam" id="PF25967">
    <property type="entry name" value="RND-MFP_C"/>
    <property type="match status" value="1"/>
</dbReference>
<name>A0A0K2ZJS6_9XANT</name>
<proteinExistence type="predicted"/>
<evidence type="ECO:0000313" key="2">
    <source>
        <dbReference type="EMBL" id="CTP84489.1"/>
    </source>
</evidence>
<dbReference type="EMBL" id="CXOJ01000013">
    <property type="protein sequence ID" value="CTP84489.1"/>
    <property type="molecule type" value="Genomic_DNA"/>
</dbReference>
<dbReference type="GO" id="GO:0015562">
    <property type="term" value="F:efflux transmembrane transporter activity"/>
    <property type="evidence" value="ECO:0007669"/>
    <property type="project" value="TreeGrafter"/>
</dbReference>
<dbReference type="GO" id="GO:1990281">
    <property type="term" value="C:efflux pump complex"/>
    <property type="evidence" value="ECO:0007669"/>
    <property type="project" value="TreeGrafter"/>
</dbReference>
<dbReference type="InterPro" id="IPR058627">
    <property type="entry name" value="MdtA-like_C"/>
</dbReference>
<feature type="domain" description="Multidrug resistance protein MdtA-like C-terminal permuted SH3" evidence="1">
    <location>
        <begin position="26"/>
        <end position="71"/>
    </location>
</feature>
<dbReference type="Gene3D" id="2.40.420.20">
    <property type="match status" value="1"/>
</dbReference>
<gene>
    <name evidence="2" type="ORF">XTPLMG730_0802</name>
</gene>
<dbReference type="PANTHER" id="PTHR30469">
    <property type="entry name" value="MULTIDRUG RESISTANCE PROTEIN MDTA"/>
    <property type="match status" value="1"/>
</dbReference>
<protein>
    <recommendedName>
        <fullName evidence="1">Multidrug resistance protein MdtA-like C-terminal permuted SH3 domain-containing protein</fullName>
    </recommendedName>
</protein>
<evidence type="ECO:0000259" key="1">
    <source>
        <dbReference type="Pfam" id="PF25967"/>
    </source>
</evidence>
<dbReference type="PANTHER" id="PTHR30469:SF15">
    <property type="entry name" value="HLYD FAMILY OF SECRETION PROTEINS"/>
    <property type="match status" value="1"/>
</dbReference>
<dbReference type="Proteomes" id="UP000045978">
    <property type="component" value="Unassembled WGS sequence"/>
</dbReference>
<sequence>MSARVLLDTSKNVLKLERGPFVEQSGGRYAYVIDGNAAIRRPVELGVTSLGEVEVRSGLQPGDRVVVSGSDLFGDAPQVTVH</sequence>
<organism evidence="2 3">
    <name type="scientific">Xanthomonas graminis pv. phlei</name>
    <dbReference type="NCBI Taxonomy" id="487906"/>
    <lineage>
        <taxon>Bacteria</taxon>
        <taxon>Pseudomonadati</taxon>
        <taxon>Pseudomonadota</taxon>
        <taxon>Gammaproteobacteria</taxon>
        <taxon>Lysobacterales</taxon>
        <taxon>Lysobacteraceae</taxon>
        <taxon>Xanthomonas</taxon>
        <taxon>Xanthomonas translucens group</taxon>
        <taxon>Xanthomonas graminis</taxon>
    </lineage>
</organism>
<reference evidence="2 3" key="1">
    <citation type="submission" date="2015-07" db="EMBL/GenBank/DDBJ databases">
        <authorList>
            <person name="Noorani M."/>
        </authorList>
    </citation>
    <scope>NUCLEOTIDE SEQUENCE [LARGE SCALE GENOMIC DNA]</scope>
    <source>
        <strain evidence="2">LMG730</strain>
    </source>
</reference>